<protein>
    <submittedName>
        <fullName evidence="2">Uncharacterized protein</fullName>
    </submittedName>
</protein>
<organism evidence="2">
    <name type="scientific">Trichuris suis</name>
    <name type="common">pig whipworm</name>
    <dbReference type="NCBI Taxonomy" id="68888"/>
    <lineage>
        <taxon>Eukaryota</taxon>
        <taxon>Metazoa</taxon>
        <taxon>Ecdysozoa</taxon>
        <taxon>Nematoda</taxon>
        <taxon>Enoplea</taxon>
        <taxon>Dorylaimia</taxon>
        <taxon>Trichinellida</taxon>
        <taxon>Trichuridae</taxon>
        <taxon>Trichuris</taxon>
    </lineage>
</organism>
<dbReference type="AlphaFoldDB" id="A0A085MVT3"/>
<sequence>MASYAMPPRVISNPIINHHNAVTQQGERCRGWPNSGHERSCFDVDGCSTFQAVTAEGFVTDAIQLNKHAVLFDSILPTAAADKLRFSVIRESTLSNTASQKWEWRLVSHLQLVFGCAIRPNWPEIIAKRNKTRRIKEAPYIKSNSTINRDNGVPASEVWGALINEFQCCDFAELITCIVPMCLFKHLFHSTADGGTRSVLKYTWIPRANNDSEKLYGRIQVASHHDAEGSYTKATRKYGVTCKMATDWKNQEEALKTLPKKQHSRRSGSARWTELENDLAE</sequence>
<gene>
    <name evidence="2" type="ORF">M514_26462</name>
</gene>
<name>A0A085MVT3_9BILA</name>
<reference evidence="2" key="1">
    <citation type="journal article" date="2014" name="Nat. Genet.">
        <title>Genome and transcriptome of the porcine whipworm Trichuris suis.</title>
        <authorList>
            <person name="Jex A.R."/>
            <person name="Nejsum P."/>
            <person name="Schwarz E.M."/>
            <person name="Hu L."/>
            <person name="Young N.D."/>
            <person name="Hall R.S."/>
            <person name="Korhonen P.K."/>
            <person name="Liao S."/>
            <person name="Thamsborg S."/>
            <person name="Xia J."/>
            <person name="Xu P."/>
            <person name="Wang S."/>
            <person name="Scheerlinck J.P."/>
            <person name="Hofmann A."/>
            <person name="Sternberg P.W."/>
            <person name="Wang J."/>
            <person name="Gasser R.B."/>
        </authorList>
    </citation>
    <scope>NUCLEOTIDE SEQUENCE [LARGE SCALE GENOMIC DNA]</scope>
    <source>
        <strain evidence="2">DCEP-RM93F</strain>
    </source>
</reference>
<accession>A0A085MVT3</accession>
<evidence type="ECO:0000313" key="2">
    <source>
        <dbReference type="EMBL" id="KFD61329.1"/>
    </source>
</evidence>
<proteinExistence type="predicted"/>
<evidence type="ECO:0000256" key="1">
    <source>
        <dbReference type="SAM" id="MobiDB-lite"/>
    </source>
</evidence>
<dbReference type="Proteomes" id="UP000030758">
    <property type="component" value="Unassembled WGS sequence"/>
</dbReference>
<dbReference type="EMBL" id="KL367626">
    <property type="protein sequence ID" value="KFD61329.1"/>
    <property type="molecule type" value="Genomic_DNA"/>
</dbReference>
<feature type="region of interest" description="Disordered" evidence="1">
    <location>
        <begin position="255"/>
        <end position="281"/>
    </location>
</feature>
<feature type="compositionally biased region" description="Basic residues" evidence="1">
    <location>
        <begin position="258"/>
        <end position="268"/>
    </location>
</feature>